<proteinExistence type="inferred from homology"/>
<dbReference type="SUPFAM" id="SSF51556">
    <property type="entry name" value="Metallo-dependent hydrolases"/>
    <property type="match status" value="1"/>
</dbReference>
<dbReference type="PANTHER" id="PTHR10819">
    <property type="entry name" value="PHOSPHOTRIESTERASE-RELATED"/>
    <property type="match status" value="1"/>
</dbReference>
<reference evidence="5" key="1">
    <citation type="submission" date="2019-12" db="EMBL/GenBank/DDBJ databases">
        <title>Clostridiaceae gen. nov. sp. nov., isolated from sediment in Xinjiang, China.</title>
        <authorList>
            <person name="Zhang R."/>
        </authorList>
    </citation>
    <scope>NUCLEOTIDE SEQUENCE</scope>
    <source>
        <strain evidence="5">D2Q-11</strain>
    </source>
</reference>
<gene>
    <name evidence="5" type="ORF">GOQ27_09680</name>
</gene>
<protein>
    <submittedName>
        <fullName evidence="5">Phosphotriesterase-related protein</fullName>
    </submittedName>
</protein>
<dbReference type="CDD" id="cd00530">
    <property type="entry name" value="PTE"/>
    <property type="match status" value="1"/>
</dbReference>
<keyword evidence="2" id="KW-0378">Hydrolase</keyword>
<accession>A0A942Z951</accession>
<comment type="cofactor">
    <cofactor evidence="3">
        <name>a divalent metal cation</name>
        <dbReference type="ChEBI" id="CHEBI:60240"/>
    </cofactor>
    <text evidence="3">Binds 2 divalent metal cations per subunit.</text>
</comment>
<feature type="binding site" evidence="3">
    <location>
        <position position="134"/>
    </location>
    <ligand>
        <name>a divalent metal cation</name>
        <dbReference type="ChEBI" id="CHEBI:60240"/>
        <label>2</label>
    </ligand>
</feature>
<dbReference type="InterPro" id="IPR032466">
    <property type="entry name" value="Metal_Hydrolase"/>
</dbReference>
<dbReference type="EMBL" id="WSFT01000037">
    <property type="protein sequence ID" value="MBS4538734.1"/>
    <property type="molecule type" value="Genomic_DNA"/>
</dbReference>
<dbReference type="Proteomes" id="UP000724672">
    <property type="component" value="Unassembled WGS sequence"/>
</dbReference>
<feature type="binding site" evidence="3">
    <location>
        <position position="252"/>
    </location>
    <ligand>
        <name>a divalent metal cation</name>
        <dbReference type="ChEBI" id="CHEBI:60240"/>
        <label>1</label>
    </ligand>
</feature>
<feature type="binding site" evidence="3">
    <location>
        <position position="23"/>
    </location>
    <ligand>
        <name>a divalent metal cation</name>
        <dbReference type="ChEBI" id="CHEBI:60240"/>
        <label>1</label>
    </ligand>
</feature>
<dbReference type="GO" id="GO:0016787">
    <property type="term" value="F:hydrolase activity"/>
    <property type="evidence" value="ECO:0007669"/>
    <property type="project" value="UniProtKB-KW"/>
</dbReference>
<dbReference type="Pfam" id="PF02126">
    <property type="entry name" value="PTE"/>
    <property type="match status" value="1"/>
</dbReference>
<name>A0A942Z951_9FIRM</name>
<feature type="binding site" evidence="3">
    <location>
        <position position="167"/>
    </location>
    <ligand>
        <name>a divalent metal cation</name>
        <dbReference type="ChEBI" id="CHEBI:60240"/>
        <label>2</label>
    </ligand>
</feature>
<evidence type="ECO:0000256" key="4">
    <source>
        <dbReference type="PROSITE-ProRule" id="PRU00679"/>
    </source>
</evidence>
<sequence length="302" mass="34026">MSIATINGIINKDDLGNTYIHEHLSIDLSSQKKDLDTRFDDIESLIKEMKLIKEKGIDTLVEVTNRGMGRNIEVMKKISNEAGIHVVASTGFYKEPFLPSYVYEMEKKELSKLLIKDILEGIDGTNAKAHVIGEIGTSKDTMTPMEHKVFKVAARAHIETGRPFSTHTTLGTYALEQIKFMKENNIDLNKVVIGHLDLNCDLDYHLRIADNGCYLAFDTIGKSNYQSDENRVKHIKELINRGHLNQIVLSQDITRKSHLAVNGGIGYSYLLDNFIPKLLKAGVSKEEIDTMLKQNPKNLLDI</sequence>
<dbReference type="GO" id="GO:0008270">
    <property type="term" value="F:zinc ion binding"/>
    <property type="evidence" value="ECO:0007669"/>
    <property type="project" value="InterPro"/>
</dbReference>
<comment type="caution">
    <text evidence="5">The sequence shown here is derived from an EMBL/GenBank/DDBJ whole genome shotgun (WGS) entry which is preliminary data.</text>
</comment>
<evidence type="ECO:0000256" key="2">
    <source>
        <dbReference type="ARBA" id="ARBA00022801"/>
    </source>
</evidence>
<organism evidence="5 6">
    <name type="scientific">Anaeromonas frigoriresistens</name>
    <dbReference type="NCBI Taxonomy" id="2683708"/>
    <lineage>
        <taxon>Bacteria</taxon>
        <taxon>Bacillati</taxon>
        <taxon>Bacillota</taxon>
        <taxon>Tissierellia</taxon>
        <taxon>Tissierellales</taxon>
        <taxon>Thermohalobacteraceae</taxon>
        <taxon>Anaeromonas</taxon>
    </lineage>
</organism>
<evidence type="ECO:0000256" key="1">
    <source>
        <dbReference type="ARBA" id="ARBA00022723"/>
    </source>
</evidence>
<dbReference type="PROSITE" id="PS51347">
    <property type="entry name" value="PHOSPHOTRIESTERASE_2"/>
    <property type="match status" value="1"/>
</dbReference>
<comment type="caution">
    <text evidence="4">Lacks conserved residue(s) required for the propagation of feature annotation.</text>
</comment>
<feature type="binding site" evidence="3">
    <location>
        <position position="134"/>
    </location>
    <ligand>
        <name>a divalent metal cation</name>
        <dbReference type="ChEBI" id="CHEBI:60240"/>
        <label>1</label>
    </ligand>
</feature>
<evidence type="ECO:0000313" key="5">
    <source>
        <dbReference type="EMBL" id="MBS4538734.1"/>
    </source>
</evidence>
<dbReference type="Gene3D" id="3.20.20.140">
    <property type="entry name" value="Metal-dependent hydrolases"/>
    <property type="match status" value="1"/>
</dbReference>
<feature type="binding site" evidence="3">
    <location>
        <position position="195"/>
    </location>
    <ligand>
        <name>a divalent metal cation</name>
        <dbReference type="ChEBI" id="CHEBI:60240"/>
        <label>2</label>
    </ligand>
</feature>
<dbReference type="AlphaFoldDB" id="A0A942Z951"/>
<keyword evidence="1 3" id="KW-0479">Metal-binding</keyword>
<evidence type="ECO:0000256" key="3">
    <source>
        <dbReference type="PIRSR" id="PIRSR601559-52"/>
    </source>
</evidence>
<dbReference type="RefSeq" id="WP_203366660.1">
    <property type="nucleotide sequence ID" value="NZ_WSFT01000037.1"/>
</dbReference>
<evidence type="ECO:0000313" key="6">
    <source>
        <dbReference type="Proteomes" id="UP000724672"/>
    </source>
</evidence>
<feature type="binding site" evidence="3">
    <location>
        <position position="21"/>
    </location>
    <ligand>
        <name>a divalent metal cation</name>
        <dbReference type="ChEBI" id="CHEBI:60240"/>
        <label>1</label>
    </ligand>
</feature>
<keyword evidence="6" id="KW-1185">Reference proteome</keyword>
<comment type="similarity">
    <text evidence="4">Belongs to the metallo-dependent hydrolases superfamily. Phosphotriesterase family.</text>
</comment>
<dbReference type="PANTHER" id="PTHR10819:SF3">
    <property type="entry name" value="PHOSPHOTRIESTERASE-RELATED PROTEIN"/>
    <property type="match status" value="1"/>
</dbReference>
<dbReference type="PIRSF" id="PIRSF016839">
    <property type="entry name" value="PhP"/>
    <property type="match status" value="1"/>
</dbReference>
<dbReference type="InterPro" id="IPR001559">
    <property type="entry name" value="Phosphotriesterase"/>
</dbReference>